<name>A0AAU2HEH2_9ACTN</name>
<protein>
    <submittedName>
        <fullName evidence="2">SPFH domain-containing protein</fullName>
    </submittedName>
</protein>
<organism evidence="2">
    <name type="scientific">Streptomyces sp. NBC_00060</name>
    <dbReference type="NCBI Taxonomy" id="2975636"/>
    <lineage>
        <taxon>Bacteria</taxon>
        <taxon>Bacillati</taxon>
        <taxon>Actinomycetota</taxon>
        <taxon>Actinomycetes</taxon>
        <taxon>Kitasatosporales</taxon>
        <taxon>Streptomycetaceae</taxon>
        <taxon>Streptomyces</taxon>
    </lineage>
</organism>
<sequence>MAGLQRGRTGHALVLSRLGRYRGTVRRSGLLWISPLLRRRAVDVRLRHWRSEPLAVADVEGSLLRVVVIVVWRVKDTARAVFAVDDHGTYLREQIEAVTARVVSRFPADSFHETGRGTASLRQADAVGDMLSQLLAKECRAIGLEVFSVQPIRIEYAPDVAEAMRRRQIAAIDARHRDTVLASVLDAVDETVTRLTERGLVGLDDYERKALVKDLTVAFYTGHSGPTPGT</sequence>
<dbReference type="PANTHER" id="PTHR43446:SF1">
    <property type="entry name" value="BAND 7 DOMAIN-CONTAINING PROTEIN"/>
    <property type="match status" value="1"/>
</dbReference>
<feature type="domain" description="Band 7" evidence="1">
    <location>
        <begin position="2"/>
        <end position="168"/>
    </location>
</feature>
<evidence type="ECO:0000259" key="1">
    <source>
        <dbReference type="SMART" id="SM00244"/>
    </source>
</evidence>
<dbReference type="SUPFAM" id="SSF117892">
    <property type="entry name" value="Band 7/SPFH domain"/>
    <property type="match status" value="1"/>
</dbReference>
<gene>
    <name evidence="2" type="ORF">OHV25_01395</name>
</gene>
<dbReference type="SMART" id="SM00244">
    <property type="entry name" value="PHB"/>
    <property type="match status" value="1"/>
</dbReference>
<accession>A0AAU2HEH2</accession>
<dbReference type="InterPro" id="IPR036013">
    <property type="entry name" value="Band_7/SPFH_dom_sf"/>
</dbReference>
<dbReference type="Gene3D" id="3.30.479.30">
    <property type="entry name" value="Band 7 domain"/>
    <property type="match status" value="1"/>
</dbReference>
<proteinExistence type="predicted"/>
<dbReference type="Pfam" id="PF01145">
    <property type="entry name" value="Band_7"/>
    <property type="match status" value="1"/>
</dbReference>
<evidence type="ECO:0000313" key="2">
    <source>
        <dbReference type="EMBL" id="WTU45299.1"/>
    </source>
</evidence>
<dbReference type="InterPro" id="IPR001107">
    <property type="entry name" value="Band_7"/>
</dbReference>
<dbReference type="PANTHER" id="PTHR43446">
    <property type="entry name" value="MEMBRANE PROTEIN-RELATED"/>
    <property type="match status" value="1"/>
</dbReference>
<reference evidence="2" key="1">
    <citation type="submission" date="2022-10" db="EMBL/GenBank/DDBJ databases">
        <title>The complete genomes of actinobacterial strains from the NBC collection.</title>
        <authorList>
            <person name="Joergensen T.S."/>
            <person name="Alvarez Arevalo M."/>
            <person name="Sterndorff E.B."/>
            <person name="Faurdal D."/>
            <person name="Vuksanovic O."/>
            <person name="Mourched A.-S."/>
            <person name="Charusanti P."/>
            <person name="Shaw S."/>
            <person name="Blin K."/>
            <person name="Weber T."/>
        </authorList>
    </citation>
    <scope>NUCLEOTIDE SEQUENCE</scope>
    <source>
        <strain evidence="2">NBC_00060</strain>
    </source>
</reference>
<dbReference type="EMBL" id="CP108253">
    <property type="protein sequence ID" value="WTU45299.1"/>
    <property type="molecule type" value="Genomic_DNA"/>
</dbReference>
<dbReference type="AlphaFoldDB" id="A0AAU2HEH2"/>